<dbReference type="KEGG" id="vgo:GJW-30_1_02214"/>
<evidence type="ECO:0000259" key="1">
    <source>
        <dbReference type="Pfam" id="PF12680"/>
    </source>
</evidence>
<dbReference type="EMBL" id="AP014946">
    <property type="protein sequence ID" value="BAT59681.1"/>
    <property type="molecule type" value="Genomic_DNA"/>
</dbReference>
<evidence type="ECO:0000313" key="2">
    <source>
        <dbReference type="EMBL" id="BAT59681.1"/>
    </source>
</evidence>
<dbReference type="AlphaFoldDB" id="A0A0S3PUP6"/>
<keyword evidence="3" id="KW-1185">Reference proteome</keyword>
<gene>
    <name evidence="2" type="ORF">GJW-30_1_02214</name>
</gene>
<accession>A0A0S3PUP6</accession>
<reference evidence="2 3" key="1">
    <citation type="submission" date="2015-08" db="EMBL/GenBank/DDBJ databases">
        <title>Investigation of the bacterial diversity of lava forest soil.</title>
        <authorList>
            <person name="Lee J.S."/>
        </authorList>
    </citation>
    <scope>NUCLEOTIDE SEQUENCE [LARGE SCALE GENOMIC DNA]</scope>
    <source>
        <strain evidence="2 3">GJW-30</strain>
    </source>
</reference>
<dbReference type="Gene3D" id="3.10.450.50">
    <property type="match status" value="1"/>
</dbReference>
<evidence type="ECO:0000313" key="3">
    <source>
        <dbReference type="Proteomes" id="UP000236884"/>
    </source>
</evidence>
<dbReference type="OrthoDB" id="9803684at2"/>
<name>A0A0S3PUP6_9BRAD</name>
<dbReference type="InterPro" id="IPR037401">
    <property type="entry name" value="SnoaL-like"/>
</dbReference>
<dbReference type="InterPro" id="IPR032710">
    <property type="entry name" value="NTF2-like_dom_sf"/>
</dbReference>
<dbReference type="SUPFAM" id="SSF54427">
    <property type="entry name" value="NTF2-like"/>
    <property type="match status" value="1"/>
</dbReference>
<proteinExistence type="predicted"/>
<feature type="domain" description="SnoaL-like" evidence="1">
    <location>
        <begin position="7"/>
        <end position="107"/>
    </location>
</feature>
<dbReference type="Pfam" id="PF12680">
    <property type="entry name" value="SnoaL_2"/>
    <property type="match status" value="1"/>
</dbReference>
<protein>
    <submittedName>
        <fullName evidence="2">SnoaL-like domain protein</fullName>
    </submittedName>
</protein>
<sequence>MPSRTRVEEFIAVVLSGRHDEAIERFYAEDASMQENLNPPRVGRDLLATQERATMAKYARIDTELRGPIFIEGDIVVINWLFRFTDAEGTSFTIDEIAYQQWQGDLIHRERFYYDPGQVKKK</sequence>
<dbReference type="Proteomes" id="UP000236884">
    <property type="component" value="Chromosome"/>
</dbReference>
<organism evidence="2 3">
    <name type="scientific">Variibacter gotjawalensis</name>
    <dbReference type="NCBI Taxonomy" id="1333996"/>
    <lineage>
        <taxon>Bacteria</taxon>
        <taxon>Pseudomonadati</taxon>
        <taxon>Pseudomonadota</taxon>
        <taxon>Alphaproteobacteria</taxon>
        <taxon>Hyphomicrobiales</taxon>
        <taxon>Nitrobacteraceae</taxon>
        <taxon>Variibacter</taxon>
    </lineage>
</organism>